<feature type="region of interest" description="Disordered" evidence="1">
    <location>
        <begin position="214"/>
        <end position="236"/>
    </location>
</feature>
<evidence type="ECO:0000313" key="2">
    <source>
        <dbReference type="EMBL" id="MDJ1504515.1"/>
    </source>
</evidence>
<feature type="compositionally biased region" description="Basic and acidic residues" evidence="1">
    <location>
        <begin position="214"/>
        <end position="226"/>
    </location>
</feature>
<dbReference type="Proteomes" id="UP001232063">
    <property type="component" value="Unassembled WGS sequence"/>
</dbReference>
<comment type="caution">
    <text evidence="2">The sequence shown here is derived from an EMBL/GenBank/DDBJ whole genome shotgun (WGS) entry which is preliminary data.</text>
</comment>
<reference evidence="2" key="1">
    <citation type="submission" date="2023-05" db="EMBL/GenBank/DDBJ databases">
        <authorList>
            <person name="Zhang X."/>
        </authorList>
    </citation>
    <scope>NUCLEOTIDE SEQUENCE</scope>
    <source>
        <strain evidence="2">BD1B2-1</strain>
    </source>
</reference>
<evidence type="ECO:0008006" key="4">
    <source>
        <dbReference type="Google" id="ProtNLM"/>
    </source>
</evidence>
<evidence type="ECO:0000313" key="3">
    <source>
        <dbReference type="Proteomes" id="UP001232063"/>
    </source>
</evidence>
<organism evidence="2 3">
    <name type="scientific">Xanthocytophaga agilis</name>
    <dbReference type="NCBI Taxonomy" id="3048010"/>
    <lineage>
        <taxon>Bacteria</taxon>
        <taxon>Pseudomonadati</taxon>
        <taxon>Bacteroidota</taxon>
        <taxon>Cytophagia</taxon>
        <taxon>Cytophagales</taxon>
        <taxon>Rhodocytophagaceae</taxon>
        <taxon>Xanthocytophaga</taxon>
    </lineage>
</organism>
<name>A0AAE3R7A5_9BACT</name>
<dbReference type="AlphaFoldDB" id="A0AAE3R7A5"/>
<proteinExistence type="predicted"/>
<sequence length="443" mass="50217">MIHTINPAALNRYANAYAKHTCDTFFSQQDSVSGKDIVSFTDIPQVNYLILFKLFTNWKQEAGRLQSPYFDYSQDEVKSALENLMNTLSRFIMVKQDAFEPLVADASSATIELLLSPRNQFVSILKYIDFEPLTIQRLQDHTRYIRINRTVWESLIAQLQSTGVESSDVLSLDKAIAVLEDVLTSEGITLDNPEEYIAQFSAQVPLEVSELEKIEDEKKPEPEKKATTSGSFFDTLGDDLPIGTQEKVVKTLPKIEPKTEPLSVENKSTETKPIENQPIESKPVITPELPPVALNVIHEVKAEEVKVDIEEFAKAANKPLVSVLSVKKKMEETTLNETLNKDMTTLNEKLRKEDSTFIEKAQNQPITSIKDALNLNQKYYFINSLFGGDNIAFAQAIYELEQARDMDTAMKLLQVKYAHSLGWDLQSEEYIAFIDVIERKFIS</sequence>
<dbReference type="EMBL" id="JASJOU010000012">
    <property type="protein sequence ID" value="MDJ1504515.1"/>
    <property type="molecule type" value="Genomic_DNA"/>
</dbReference>
<dbReference type="RefSeq" id="WP_314515872.1">
    <property type="nucleotide sequence ID" value="NZ_JASJOU010000012.1"/>
</dbReference>
<gene>
    <name evidence="2" type="ORF">QNI22_27890</name>
</gene>
<accession>A0AAE3R7A5</accession>
<keyword evidence="3" id="KW-1185">Reference proteome</keyword>
<evidence type="ECO:0000256" key="1">
    <source>
        <dbReference type="SAM" id="MobiDB-lite"/>
    </source>
</evidence>
<protein>
    <recommendedName>
        <fullName evidence="4">TerB-C domain-containing protein</fullName>
    </recommendedName>
</protein>